<gene>
    <name evidence="15" type="ORF">NEZAVI_LOCUS7717</name>
</gene>
<sequence length="493" mass="56416">MDFLLYLSAILGALLIWLLFPDRKSRMARKIPGPKAWPIVGNIFNFVVMGPKAPENWKESMKIYGNTFRVWLGPQLHLFLVDPDDIQMILSSQSLITKSWSYNDLVPWLGSGLLISTGKLWQMRRKAITPTFHFKILDEFVPIFYKCSKTLVDCIKDKVGQEPFHLTEYISNCALDAIAETAMGTELKAQTNPDSEYPTSLFRMTSALMEKIANPLLGMEPVYTLSGRRKEESDLLKILFSLPREVIKGKRYSKVNQNGTTPSDEALGIKKRTAFLQLLLEMKEKNAPAFQTDGDVQDEVITFMFEGHDTTTMSLTFTTWLLGMHPDVQEELYQEVSSILQDKEEPSMEDYNKMVYLERVIKESLRLYPSVPIIGREAIEDVFLPSSGFLIPKGTQITMAIYALHRREDLFPDAEKFNPDRFLEPQKHPYAYIPFSAGPRNCIGQKFAMLDMKVIISNLVLHYKIKSKKDILPSPEMLLRCENGPYISITPRN</sequence>
<evidence type="ECO:0000256" key="10">
    <source>
        <dbReference type="ARBA" id="ARBA00023004"/>
    </source>
</evidence>
<proteinExistence type="inferred from homology"/>
<dbReference type="EMBL" id="OV725080">
    <property type="protein sequence ID" value="CAH1397983.1"/>
    <property type="molecule type" value="Genomic_DNA"/>
</dbReference>
<evidence type="ECO:0000256" key="14">
    <source>
        <dbReference type="RuleBase" id="RU000461"/>
    </source>
</evidence>
<dbReference type="SUPFAM" id="SSF48264">
    <property type="entry name" value="Cytochrome P450"/>
    <property type="match status" value="1"/>
</dbReference>
<dbReference type="PRINTS" id="PR00385">
    <property type="entry name" value="P450"/>
</dbReference>
<comment type="subcellular location">
    <subcellularLocation>
        <location evidence="3">Endoplasmic reticulum membrane</location>
        <topology evidence="3">Peripheral membrane protein</topology>
    </subcellularLocation>
    <subcellularLocation>
        <location evidence="2">Microsome membrane</location>
        <topology evidence="2">Peripheral membrane protein</topology>
    </subcellularLocation>
</comment>
<dbReference type="GO" id="GO:0016705">
    <property type="term" value="F:oxidoreductase activity, acting on paired donors, with incorporation or reduction of molecular oxygen"/>
    <property type="evidence" value="ECO:0007669"/>
    <property type="project" value="InterPro"/>
</dbReference>
<evidence type="ECO:0000256" key="1">
    <source>
        <dbReference type="ARBA" id="ARBA00001971"/>
    </source>
</evidence>
<keyword evidence="9 14" id="KW-0560">Oxidoreductase</keyword>
<dbReference type="InterPro" id="IPR017972">
    <property type="entry name" value="Cyt_P450_CS"/>
</dbReference>
<comment type="similarity">
    <text evidence="4 14">Belongs to the cytochrome P450 family.</text>
</comment>
<dbReference type="GO" id="GO:0020037">
    <property type="term" value="F:heme binding"/>
    <property type="evidence" value="ECO:0007669"/>
    <property type="project" value="InterPro"/>
</dbReference>
<keyword evidence="7" id="KW-0256">Endoplasmic reticulum</keyword>
<feature type="binding site" description="axial binding residue" evidence="13">
    <location>
        <position position="442"/>
    </location>
    <ligand>
        <name>heme</name>
        <dbReference type="ChEBI" id="CHEBI:30413"/>
    </ligand>
    <ligandPart>
        <name>Fe</name>
        <dbReference type="ChEBI" id="CHEBI:18248"/>
    </ligandPart>
</feature>
<keyword evidence="6 13" id="KW-0479">Metal-binding</keyword>
<dbReference type="InterPro" id="IPR036396">
    <property type="entry name" value="Cyt_P450_sf"/>
</dbReference>
<keyword evidence="11 14" id="KW-0503">Monooxygenase</keyword>
<keyword evidence="10 13" id="KW-0408">Iron</keyword>
<dbReference type="GO" id="GO:0005789">
    <property type="term" value="C:endoplasmic reticulum membrane"/>
    <property type="evidence" value="ECO:0007669"/>
    <property type="project" value="UniProtKB-SubCell"/>
</dbReference>
<evidence type="ECO:0000256" key="7">
    <source>
        <dbReference type="ARBA" id="ARBA00022824"/>
    </source>
</evidence>
<keyword evidence="5 13" id="KW-0349">Heme</keyword>
<evidence type="ECO:0000256" key="5">
    <source>
        <dbReference type="ARBA" id="ARBA00022617"/>
    </source>
</evidence>
<keyword evidence="12" id="KW-0472">Membrane</keyword>
<evidence type="ECO:0000256" key="3">
    <source>
        <dbReference type="ARBA" id="ARBA00004406"/>
    </source>
</evidence>
<keyword evidence="16" id="KW-1185">Reference proteome</keyword>
<evidence type="ECO:0008006" key="17">
    <source>
        <dbReference type="Google" id="ProtNLM"/>
    </source>
</evidence>
<dbReference type="PANTHER" id="PTHR24291">
    <property type="entry name" value="CYTOCHROME P450 FAMILY 4"/>
    <property type="match status" value="1"/>
</dbReference>
<dbReference type="Gene3D" id="1.10.630.10">
    <property type="entry name" value="Cytochrome P450"/>
    <property type="match status" value="1"/>
</dbReference>
<evidence type="ECO:0000256" key="6">
    <source>
        <dbReference type="ARBA" id="ARBA00022723"/>
    </source>
</evidence>
<name>A0A9P0H9Q3_NEZVI</name>
<dbReference type="GO" id="GO:0005506">
    <property type="term" value="F:iron ion binding"/>
    <property type="evidence" value="ECO:0007669"/>
    <property type="project" value="InterPro"/>
</dbReference>
<dbReference type="InterPro" id="IPR001128">
    <property type="entry name" value="Cyt_P450"/>
</dbReference>
<evidence type="ECO:0000256" key="2">
    <source>
        <dbReference type="ARBA" id="ARBA00004174"/>
    </source>
</evidence>
<dbReference type="PANTHER" id="PTHR24291:SF189">
    <property type="entry name" value="CYTOCHROME P450 4C3-RELATED"/>
    <property type="match status" value="1"/>
</dbReference>
<dbReference type="PRINTS" id="PR00463">
    <property type="entry name" value="EP450I"/>
</dbReference>
<accession>A0A9P0H9Q3</accession>
<dbReference type="CDD" id="cd20628">
    <property type="entry name" value="CYP4"/>
    <property type="match status" value="1"/>
</dbReference>
<dbReference type="Proteomes" id="UP001152798">
    <property type="component" value="Chromosome 4"/>
</dbReference>
<reference evidence="15" key="1">
    <citation type="submission" date="2022-01" db="EMBL/GenBank/DDBJ databases">
        <authorList>
            <person name="King R."/>
        </authorList>
    </citation>
    <scope>NUCLEOTIDE SEQUENCE</scope>
</reference>
<dbReference type="InterPro" id="IPR050196">
    <property type="entry name" value="Cytochrome_P450_Monoox"/>
</dbReference>
<dbReference type="Pfam" id="PF00067">
    <property type="entry name" value="p450"/>
    <property type="match status" value="1"/>
</dbReference>
<keyword evidence="8" id="KW-0492">Microsome</keyword>
<evidence type="ECO:0000256" key="4">
    <source>
        <dbReference type="ARBA" id="ARBA00010617"/>
    </source>
</evidence>
<protein>
    <recommendedName>
        <fullName evidence="17">Cytochrome P450</fullName>
    </recommendedName>
</protein>
<evidence type="ECO:0000256" key="11">
    <source>
        <dbReference type="ARBA" id="ARBA00023033"/>
    </source>
</evidence>
<dbReference type="InterPro" id="IPR002401">
    <property type="entry name" value="Cyt_P450_E_grp-I"/>
</dbReference>
<organism evidence="15 16">
    <name type="scientific">Nezara viridula</name>
    <name type="common">Southern green stink bug</name>
    <name type="synonym">Cimex viridulus</name>
    <dbReference type="NCBI Taxonomy" id="85310"/>
    <lineage>
        <taxon>Eukaryota</taxon>
        <taxon>Metazoa</taxon>
        <taxon>Ecdysozoa</taxon>
        <taxon>Arthropoda</taxon>
        <taxon>Hexapoda</taxon>
        <taxon>Insecta</taxon>
        <taxon>Pterygota</taxon>
        <taxon>Neoptera</taxon>
        <taxon>Paraneoptera</taxon>
        <taxon>Hemiptera</taxon>
        <taxon>Heteroptera</taxon>
        <taxon>Panheteroptera</taxon>
        <taxon>Pentatomomorpha</taxon>
        <taxon>Pentatomoidea</taxon>
        <taxon>Pentatomidae</taxon>
        <taxon>Pentatominae</taxon>
        <taxon>Nezara</taxon>
    </lineage>
</organism>
<dbReference type="FunFam" id="1.10.630.10:FF:000182">
    <property type="entry name" value="Cytochrome P450 3A4"/>
    <property type="match status" value="1"/>
</dbReference>
<evidence type="ECO:0000256" key="12">
    <source>
        <dbReference type="ARBA" id="ARBA00023136"/>
    </source>
</evidence>
<dbReference type="OrthoDB" id="1470350at2759"/>
<comment type="cofactor">
    <cofactor evidence="1 13">
        <name>heme</name>
        <dbReference type="ChEBI" id="CHEBI:30413"/>
    </cofactor>
</comment>
<dbReference type="AlphaFoldDB" id="A0A9P0H9Q3"/>
<evidence type="ECO:0000313" key="15">
    <source>
        <dbReference type="EMBL" id="CAH1397983.1"/>
    </source>
</evidence>
<dbReference type="PROSITE" id="PS00086">
    <property type="entry name" value="CYTOCHROME_P450"/>
    <property type="match status" value="1"/>
</dbReference>
<evidence type="ECO:0000313" key="16">
    <source>
        <dbReference type="Proteomes" id="UP001152798"/>
    </source>
</evidence>
<evidence type="ECO:0000256" key="13">
    <source>
        <dbReference type="PIRSR" id="PIRSR602401-1"/>
    </source>
</evidence>
<evidence type="ECO:0000256" key="8">
    <source>
        <dbReference type="ARBA" id="ARBA00022848"/>
    </source>
</evidence>
<dbReference type="GO" id="GO:0004497">
    <property type="term" value="F:monooxygenase activity"/>
    <property type="evidence" value="ECO:0007669"/>
    <property type="project" value="UniProtKB-KW"/>
</dbReference>
<evidence type="ECO:0000256" key="9">
    <source>
        <dbReference type="ARBA" id="ARBA00023002"/>
    </source>
</evidence>